<keyword evidence="1" id="KW-0472">Membrane</keyword>
<name>A0A6C0HKS7_9ZZZZ</name>
<reference evidence="2" key="1">
    <citation type="journal article" date="2020" name="Nature">
        <title>Giant virus diversity and host interactions through global metagenomics.</title>
        <authorList>
            <person name="Schulz F."/>
            <person name="Roux S."/>
            <person name="Paez-Espino D."/>
            <person name="Jungbluth S."/>
            <person name="Walsh D.A."/>
            <person name="Denef V.J."/>
            <person name="McMahon K.D."/>
            <person name="Konstantinidis K.T."/>
            <person name="Eloe-Fadrosh E.A."/>
            <person name="Kyrpides N.C."/>
            <person name="Woyke T."/>
        </authorList>
    </citation>
    <scope>NUCLEOTIDE SEQUENCE</scope>
    <source>
        <strain evidence="2">GVMAG-M-3300023184-135</strain>
    </source>
</reference>
<feature type="transmembrane region" description="Helical" evidence="1">
    <location>
        <begin position="43"/>
        <end position="63"/>
    </location>
</feature>
<dbReference type="AlphaFoldDB" id="A0A6C0HKS7"/>
<organism evidence="2">
    <name type="scientific">viral metagenome</name>
    <dbReference type="NCBI Taxonomy" id="1070528"/>
    <lineage>
        <taxon>unclassified sequences</taxon>
        <taxon>metagenomes</taxon>
        <taxon>organismal metagenomes</taxon>
    </lineage>
</organism>
<evidence type="ECO:0000313" key="2">
    <source>
        <dbReference type="EMBL" id="QHT81014.1"/>
    </source>
</evidence>
<protein>
    <submittedName>
        <fullName evidence="2">Uncharacterized protein</fullName>
    </submittedName>
</protein>
<keyword evidence="1" id="KW-0812">Transmembrane</keyword>
<keyword evidence="1" id="KW-1133">Transmembrane helix</keyword>
<proteinExistence type="predicted"/>
<sequence>MPRSQRFTNRTHPIWTTLRCILLFNLLAGFVACAYNIQIGMGIIVASVALMGVALLLRIIGVCPDRTTYWFNSDSPTLPTRAPSPPRPTIVQKQEYVLVSNPDTTVSIGTRVFAPQPPASEYPPPY</sequence>
<dbReference type="PROSITE" id="PS51257">
    <property type="entry name" value="PROKAR_LIPOPROTEIN"/>
    <property type="match status" value="1"/>
</dbReference>
<feature type="transmembrane region" description="Helical" evidence="1">
    <location>
        <begin position="20"/>
        <end position="37"/>
    </location>
</feature>
<evidence type="ECO:0000256" key="1">
    <source>
        <dbReference type="SAM" id="Phobius"/>
    </source>
</evidence>
<dbReference type="EMBL" id="MN739976">
    <property type="protein sequence ID" value="QHT81014.1"/>
    <property type="molecule type" value="Genomic_DNA"/>
</dbReference>
<accession>A0A6C0HKS7</accession>